<organism evidence="2 3">
    <name type="scientific">Streptomyces boetiae</name>
    <dbReference type="NCBI Taxonomy" id="3075541"/>
    <lineage>
        <taxon>Bacteria</taxon>
        <taxon>Bacillati</taxon>
        <taxon>Actinomycetota</taxon>
        <taxon>Actinomycetes</taxon>
        <taxon>Kitasatosporales</taxon>
        <taxon>Streptomycetaceae</taxon>
        <taxon>Streptomyces</taxon>
    </lineage>
</organism>
<keyword evidence="3" id="KW-1185">Reference proteome</keyword>
<name>A0ABU2LEY0_9ACTN</name>
<gene>
    <name evidence="2" type="ORF">RM780_24355</name>
</gene>
<dbReference type="Pfam" id="PF01261">
    <property type="entry name" value="AP_endonuc_2"/>
    <property type="match status" value="1"/>
</dbReference>
<dbReference type="SUPFAM" id="SSF51658">
    <property type="entry name" value="Xylose isomerase-like"/>
    <property type="match status" value="1"/>
</dbReference>
<dbReference type="PANTHER" id="PTHR12110">
    <property type="entry name" value="HYDROXYPYRUVATE ISOMERASE"/>
    <property type="match status" value="1"/>
</dbReference>
<dbReference type="InterPro" id="IPR006311">
    <property type="entry name" value="TAT_signal"/>
</dbReference>
<protein>
    <submittedName>
        <fullName evidence="2">Sugar phosphate isomerase/epimerase</fullName>
    </submittedName>
</protein>
<dbReference type="GO" id="GO:0016853">
    <property type="term" value="F:isomerase activity"/>
    <property type="evidence" value="ECO:0007669"/>
    <property type="project" value="UniProtKB-KW"/>
</dbReference>
<proteinExistence type="predicted"/>
<feature type="domain" description="Xylose isomerase-like TIM barrel" evidence="1">
    <location>
        <begin position="91"/>
        <end position="317"/>
    </location>
</feature>
<dbReference type="InterPro" id="IPR013022">
    <property type="entry name" value="Xyl_isomerase-like_TIM-brl"/>
</dbReference>
<reference evidence="3" key="1">
    <citation type="submission" date="2023-07" db="EMBL/GenBank/DDBJ databases">
        <title>30 novel species of actinomycetes from the DSMZ collection.</title>
        <authorList>
            <person name="Nouioui I."/>
        </authorList>
    </citation>
    <scope>NUCLEOTIDE SEQUENCE [LARGE SCALE GENOMIC DNA]</scope>
    <source>
        <strain evidence="3">DSM 44917</strain>
    </source>
</reference>
<dbReference type="PANTHER" id="PTHR12110:SF41">
    <property type="entry name" value="INOSOSE DEHYDRATASE"/>
    <property type="match status" value="1"/>
</dbReference>
<dbReference type="Gene3D" id="3.20.20.150">
    <property type="entry name" value="Divalent-metal-dependent TIM barrel enzymes"/>
    <property type="match status" value="1"/>
</dbReference>
<evidence type="ECO:0000259" key="1">
    <source>
        <dbReference type="Pfam" id="PF01261"/>
    </source>
</evidence>
<sequence>MPEPNAPPSPGRSRAGRRALLRGALAGAVAAAGGSAGGSTAWAGAAVGATAAAGAVPRRGRGLVDPARISVQLYTLRAALEGEPGHDATMRALARMGYRRVELAGSTYGRTAGRLRAFYDRLGIAATSAHHGLSAGPRELAAKLADAVTLGHACLVVPMLDSAEAADWRRWAARMNAEARAARSAGLRYGYHNHAHEWTRDLGGGTTPWEVLTAELDPELVHFELDLYWAATAAVRLGEPDPEGFAIRLIRAAPQRVRQYHVKDRDPATGRMADPGRGGLDFPRIFAAHAAEEYVVENDTPDTSPLRTARAGLAFLRGPR</sequence>
<evidence type="ECO:0000313" key="3">
    <source>
        <dbReference type="Proteomes" id="UP001183388"/>
    </source>
</evidence>
<accession>A0ABU2LEY0</accession>
<dbReference type="Proteomes" id="UP001183388">
    <property type="component" value="Unassembled WGS sequence"/>
</dbReference>
<dbReference type="InterPro" id="IPR036237">
    <property type="entry name" value="Xyl_isomerase-like_sf"/>
</dbReference>
<dbReference type="RefSeq" id="WP_311633035.1">
    <property type="nucleotide sequence ID" value="NZ_JAVREN010000054.1"/>
</dbReference>
<evidence type="ECO:0000313" key="2">
    <source>
        <dbReference type="EMBL" id="MDT0310062.1"/>
    </source>
</evidence>
<dbReference type="EMBL" id="JAVREN010000054">
    <property type="protein sequence ID" value="MDT0310062.1"/>
    <property type="molecule type" value="Genomic_DNA"/>
</dbReference>
<dbReference type="InterPro" id="IPR050312">
    <property type="entry name" value="IolE/XylAMocC-like"/>
</dbReference>
<comment type="caution">
    <text evidence="2">The sequence shown here is derived from an EMBL/GenBank/DDBJ whole genome shotgun (WGS) entry which is preliminary data.</text>
</comment>
<keyword evidence="2" id="KW-0413">Isomerase</keyword>
<dbReference type="PROSITE" id="PS51318">
    <property type="entry name" value="TAT"/>
    <property type="match status" value="1"/>
</dbReference>